<name>A0ABX8ZDR9_9SPHN</name>
<dbReference type="Proteomes" id="UP000824280">
    <property type="component" value="Chromosome"/>
</dbReference>
<protein>
    <submittedName>
        <fullName evidence="3">DUF2059 domain-containing protein</fullName>
    </submittedName>
</protein>
<evidence type="ECO:0000259" key="2">
    <source>
        <dbReference type="Pfam" id="PF09832"/>
    </source>
</evidence>
<evidence type="ECO:0000256" key="1">
    <source>
        <dbReference type="SAM" id="SignalP"/>
    </source>
</evidence>
<dbReference type="Pfam" id="PF09832">
    <property type="entry name" value="DUF2059"/>
    <property type="match status" value="1"/>
</dbReference>
<proteinExistence type="predicted"/>
<keyword evidence="4" id="KW-1185">Reference proteome</keyword>
<reference evidence="3 4" key="1">
    <citation type="submission" date="2021-08" db="EMBL/GenBank/DDBJ databases">
        <title>Comparative Genomics Analysis of the Genus Qipengyuania Reveals Extensive Genetic Diversity and Metabolic Versatility, Including the Description of Fifteen Novel Species.</title>
        <authorList>
            <person name="Liu Y."/>
        </authorList>
    </citation>
    <scope>NUCLEOTIDE SEQUENCE [LARGE SCALE GENOMIC DNA]</scope>
    <source>
        <strain evidence="3 4">1XM2-8</strain>
    </source>
</reference>
<feature type="domain" description="DUF2059" evidence="2">
    <location>
        <begin position="148"/>
        <end position="191"/>
    </location>
</feature>
<accession>A0ABX8ZDR9</accession>
<feature type="signal peptide" evidence="1">
    <location>
        <begin position="1"/>
        <end position="21"/>
    </location>
</feature>
<evidence type="ECO:0000313" key="3">
    <source>
        <dbReference type="EMBL" id="QZD87137.1"/>
    </source>
</evidence>
<evidence type="ECO:0000313" key="4">
    <source>
        <dbReference type="Proteomes" id="UP000824280"/>
    </source>
</evidence>
<dbReference type="EMBL" id="CP081297">
    <property type="protein sequence ID" value="QZD87137.1"/>
    <property type="molecule type" value="Genomic_DNA"/>
</dbReference>
<dbReference type="InterPro" id="IPR018637">
    <property type="entry name" value="DUF2059"/>
</dbReference>
<sequence length="268" mass="28764">MKKWMLALGAPLVLAAQPVSAQKDSAEDAQAMATLMEAFAAEPLTPEEEARLPLAETVVAKMLPPGSMKKVMDSTFGGLMGPFMDMAAAAGPNLVDHIGYEESELEISEEKVKEVAAIVDPNWQERQKREMALMQSAIGEVMEAMEPAMRKGMSEAYAVTFTDAELTDLNAFFSTETGASFASKSYELANDPRVMGAAMSTLPSMMEQFAAIGEQMKVAMADLPARKTFETLSASEKARLVALTGLSEEDLEIGMEVAAETAAEDGPF</sequence>
<organism evidence="3 4">
    <name type="scientific">Qipengyuania psychrotolerans</name>
    <dbReference type="NCBI Taxonomy" id="2867238"/>
    <lineage>
        <taxon>Bacteria</taxon>
        <taxon>Pseudomonadati</taxon>
        <taxon>Pseudomonadota</taxon>
        <taxon>Alphaproteobacteria</taxon>
        <taxon>Sphingomonadales</taxon>
        <taxon>Erythrobacteraceae</taxon>
        <taxon>Qipengyuania</taxon>
    </lineage>
</organism>
<feature type="chain" id="PRO_5046917296" evidence="1">
    <location>
        <begin position="22"/>
        <end position="268"/>
    </location>
</feature>
<gene>
    <name evidence="3" type="ORF">K3166_13395</name>
</gene>
<keyword evidence="1" id="KW-0732">Signal</keyword>
<dbReference type="RefSeq" id="WP_221422678.1">
    <property type="nucleotide sequence ID" value="NZ_CP081297.1"/>
</dbReference>